<evidence type="ECO:0000313" key="5">
    <source>
        <dbReference type="Proteomes" id="UP000568158"/>
    </source>
</evidence>
<feature type="region of interest" description="Disordered" evidence="1">
    <location>
        <begin position="1"/>
        <end position="26"/>
    </location>
</feature>
<dbReference type="GO" id="GO:0004526">
    <property type="term" value="F:ribonuclease P activity"/>
    <property type="evidence" value="ECO:0007669"/>
    <property type="project" value="TreeGrafter"/>
</dbReference>
<reference evidence="3 4" key="1">
    <citation type="submission" date="2019-07" db="EMBL/GenBank/DDBJ databases">
        <authorList>
            <person name="Friedrich A."/>
            <person name="Schacherer J."/>
        </authorList>
    </citation>
    <scope>NUCLEOTIDE SEQUENCE [LARGE SCALE GENOMIC DNA]</scope>
</reference>
<dbReference type="AlphaFoldDB" id="A0A7D9CZK2"/>
<dbReference type="Proteomes" id="UP000568158">
    <property type="component" value="Unassembled WGS sequence"/>
</dbReference>
<dbReference type="Proteomes" id="UP000478008">
    <property type="component" value="Unassembled WGS sequence"/>
</dbReference>
<reference evidence="2 5" key="2">
    <citation type="journal article" date="2020" name="Appl. Microbiol. Biotechnol.">
        <title>Targeted gene deletion in Brettanomyces bruxellensis with an expression-free CRISPR-Cas9 system.</title>
        <authorList>
            <person name="Varela C."/>
            <person name="Bartel C."/>
            <person name="Onetto C."/>
            <person name="Borneman A."/>
        </authorList>
    </citation>
    <scope>NUCLEOTIDE SEQUENCE [LARGE SCALE GENOMIC DNA]</scope>
    <source>
        <strain evidence="2 5">AWRI1613</strain>
    </source>
</reference>
<evidence type="ECO:0000313" key="3">
    <source>
        <dbReference type="EMBL" id="VUG18450.1"/>
    </source>
</evidence>
<keyword evidence="4" id="KW-1185">Reference proteome</keyword>
<dbReference type="GO" id="GO:0006364">
    <property type="term" value="P:rRNA processing"/>
    <property type="evidence" value="ECO:0007669"/>
    <property type="project" value="InterPro"/>
</dbReference>
<dbReference type="GO" id="GO:0008033">
    <property type="term" value="P:tRNA processing"/>
    <property type="evidence" value="ECO:0007669"/>
    <property type="project" value="InterPro"/>
</dbReference>
<dbReference type="GO" id="GO:0034965">
    <property type="term" value="P:intronic box C/D snoRNA processing"/>
    <property type="evidence" value="ECO:0007669"/>
    <property type="project" value="TreeGrafter"/>
</dbReference>
<organism evidence="3 4">
    <name type="scientific">Dekkera bruxellensis</name>
    <name type="common">Brettanomyces custersii</name>
    <dbReference type="NCBI Taxonomy" id="5007"/>
    <lineage>
        <taxon>Eukaryota</taxon>
        <taxon>Fungi</taxon>
        <taxon>Dikarya</taxon>
        <taxon>Ascomycota</taxon>
        <taxon>Saccharomycotina</taxon>
        <taxon>Pichiomycetes</taxon>
        <taxon>Pichiales</taxon>
        <taxon>Pichiaceae</taxon>
        <taxon>Brettanomyces</taxon>
    </lineage>
</organism>
<dbReference type="PANTHER" id="PTHR28272:SF1">
    <property type="entry name" value="RIBONUCLEASES P_MRP PROTEIN SUBUNIT POP3"/>
    <property type="match status" value="1"/>
</dbReference>
<dbReference type="InterPro" id="IPR013241">
    <property type="entry name" value="RNase_P_Pop3"/>
</dbReference>
<feature type="compositionally biased region" description="Basic and acidic residues" evidence="1">
    <location>
        <begin position="1"/>
        <end position="11"/>
    </location>
</feature>
<proteinExistence type="predicted"/>
<dbReference type="GO" id="GO:0005655">
    <property type="term" value="C:nucleolar ribonuclease P complex"/>
    <property type="evidence" value="ECO:0007669"/>
    <property type="project" value="TreeGrafter"/>
</dbReference>
<sequence length="261" mass="29770">MVKNSSDKNQTDIHVPSGKSKADSHSLNGILKQKRRKVFKPILSNPYTRRNEWPELEYNVMHNIVDLLADDVLRATGNYNKLSSQEKAKSAIRKPEEADYISFGFNSTMKMMERQIASIRKGKFDQSDPNSISYVFVCKFDMTSSLLYMHFPVMCCLAKVKLIQLPKGSSAKLKSVLGVHESVDILVLKRKAVEEYSSLRNLIDNNVKDIEIGFLNGKESELGLNVQFLHVQQPIKTKINSKRKQQQKKNANRKVSKLIPQ</sequence>
<dbReference type="GO" id="GO:0000171">
    <property type="term" value="F:ribonuclease MRP activity"/>
    <property type="evidence" value="ECO:0007669"/>
    <property type="project" value="TreeGrafter"/>
</dbReference>
<dbReference type="GO" id="GO:0000172">
    <property type="term" value="C:ribonuclease MRP complex"/>
    <property type="evidence" value="ECO:0007669"/>
    <property type="project" value="TreeGrafter"/>
</dbReference>
<dbReference type="GO" id="GO:0005829">
    <property type="term" value="C:cytosol"/>
    <property type="evidence" value="ECO:0007669"/>
    <property type="project" value="TreeGrafter"/>
</dbReference>
<name>A0A7D9CZK2_DEKBR</name>
<dbReference type="EMBL" id="CABFWN010000003">
    <property type="protein sequence ID" value="VUG18450.1"/>
    <property type="molecule type" value="Genomic_DNA"/>
</dbReference>
<dbReference type="PANTHER" id="PTHR28272">
    <property type="entry name" value="RIBONUCLEASES P/MRP PROTEIN SUBUNIT POP3"/>
    <property type="match status" value="1"/>
</dbReference>
<gene>
    <name evidence="3" type="ORF">DEBR0S3_11342G</name>
    <name evidence="2" type="ORF">HII12_001092</name>
</gene>
<protein>
    <submittedName>
        <fullName evidence="3">DEBR0S3_11342g1_1</fullName>
    </submittedName>
</protein>
<dbReference type="InterPro" id="IPR029064">
    <property type="entry name" value="Ribosomal_eL30-like_sf"/>
</dbReference>
<feature type="region of interest" description="Disordered" evidence="1">
    <location>
        <begin position="239"/>
        <end position="261"/>
    </location>
</feature>
<dbReference type="Pfam" id="PF08228">
    <property type="entry name" value="RNase_P_pop3"/>
    <property type="match status" value="1"/>
</dbReference>
<dbReference type="EMBL" id="JABCYN010000011">
    <property type="protein sequence ID" value="KAF6015039.1"/>
    <property type="molecule type" value="Genomic_DNA"/>
</dbReference>
<dbReference type="Gene3D" id="3.30.1330.30">
    <property type="match status" value="1"/>
</dbReference>
<dbReference type="SUPFAM" id="SSF55315">
    <property type="entry name" value="L30e-like"/>
    <property type="match status" value="1"/>
</dbReference>
<accession>A0A7D9CZK2</accession>
<evidence type="ECO:0000313" key="2">
    <source>
        <dbReference type="EMBL" id="KAF6015039.1"/>
    </source>
</evidence>
<evidence type="ECO:0000256" key="1">
    <source>
        <dbReference type="SAM" id="MobiDB-lite"/>
    </source>
</evidence>
<evidence type="ECO:0000313" key="4">
    <source>
        <dbReference type="Proteomes" id="UP000478008"/>
    </source>
</evidence>